<dbReference type="Proteomes" id="UP000828390">
    <property type="component" value="Unassembled WGS sequence"/>
</dbReference>
<gene>
    <name evidence="2" type="ORF">DPMN_070608</name>
</gene>
<comment type="caution">
    <text evidence="2">The sequence shown here is derived from an EMBL/GenBank/DDBJ whole genome shotgun (WGS) entry which is preliminary data.</text>
</comment>
<sequence length="75" mass="8127">MRHKDGSRLGLAGNPTSTLPRKTVNALQNPSSLGRSLWGSTSTPSLRQKNQGLTLLQSEIGNIHHLQGLLLPTHH</sequence>
<feature type="compositionally biased region" description="Polar residues" evidence="1">
    <location>
        <begin position="14"/>
        <end position="23"/>
    </location>
</feature>
<feature type="region of interest" description="Disordered" evidence="1">
    <location>
        <begin position="1"/>
        <end position="23"/>
    </location>
</feature>
<organism evidence="2 3">
    <name type="scientific">Dreissena polymorpha</name>
    <name type="common">Zebra mussel</name>
    <name type="synonym">Mytilus polymorpha</name>
    <dbReference type="NCBI Taxonomy" id="45954"/>
    <lineage>
        <taxon>Eukaryota</taxon>
        <taxon>Metazoa</taxon>
        <taxon>Spiralia</taxon>
        <taxon>Lophotrochozoa</taxon>
        <taxon>Mollusca</taxon>
        <taxon>Bivalvia</taxon>
        <taxon>Autobranchia</taxon>
        <taxon>Heteroconchia</taxon>
        <taxon>Euheterodonta</taxon>
        <taxon>Imparidentia</taxon>
        <taxon>Neoheterodontei</taxon>
        <taxon>Myida</taxon>
        <taxon>Dreissenoidea</taxon>
        <taxon>Dreissenidae</taxon>
        <taxon>Dreissena</taxon>
    </lineage>
</organism>
<keyword evidence="3" id="KW-1185">Reference proteome</keyword>
<name>A0A9D4BX83_DREPO</name>
<reference evidence="2" key="2">
    <citation type="submission" date="2020-11" db="EMBL/GenBank/DDBJ databases">
        <authorList>
            <person name="McCartney M.A."/>
            <person name="Auch B."/>
            <person name="Kono T."/>
            <person name="Mallez S."/>
            <person name="Becker A."/>
            <person name="Gohl D.M."/>
            <person name="Silverstein K.A.T."/>
            <person name="Koren S."/>
            <person name="Bechman K.B."/>
            <person name="Herman A."/>
            <person name="Abrahante J.E."/>
            <person name="Garbe J."/>
        </authorList>
    </citation>
    <scope>NUCLEOTIDE SEQUENCE</scope>
    <source>
        <strain evidence="2">Duluth1</strain>
        <tissue evidence="2">Whole animal</tissue>
    </source>
</reference>
<reference evidence="2" key="1">
    <citation type="journal article" date="2019" name="bioRxiv">
        <title>The Genome of the Zebra Mussel, Dreissena polymorpha: A Resource for Invasive Species Research.</title>
        <authorList>
            <person name="McCartney M.A."/>
            <person name="Auch B."/>
            <person name="Kono T."/>
            <person name="Mallez S."/>
            <person name="Zhang Y."/>
            <person name="Obille A."/>
            <person name="Becker A."/>
            <person name="Abrahante J.E."/>
            <person name="Garbe J."/>
            <person name="Badalamenti J.P."/>
            <person name="Herman A."/>
            <person name="Mangelson H."/>
            <person name="Liachko I."/>
            <person name="Sullivan S."/>
            <person name="Sone E.D."/>
            <person name="Koren S."/>
            <person name="Silverstein K.A.T."/>
            <person name="Beckman K.B."/>
            <person name="Gohl D.M."/>
        </authorList>
    </citation>
    <scope>NUCLEOTIDE SEQUENCE</scope>
    <source>
        <strain evidence="2">Duluth1</strain>
        <tissue evidence="2">Whole animal</tissue>
    </source>
</reference>
<dbReference type="AlphaFoldDB" id="A0A9D4BX83"/>
<accession>A0A9D4BX83</accession>
<protein>
    <submittedName>
        <fullName evidence="2">Uncharacterized protein</fullName>
    </submittedName>
</protein>
<evidence type="ECO:0000256" key="1">
    <source>
        <dbReference type="SAM" id="MobiDB-lite"/>
    </source>
</evidence>
<evidence type="ECO:0000313" key="2">
    <source>
        <dbReference type="EMBL" id="KAH3711108.1"/>
    </source>
</evidence>
<dbReference type="EMBL" id="JAIWYP010000014">
    <property type="protein sequence ID" value="KAH3711108.1"/>
    <property type="molecule type" value="Genomic_DNA"/>
</dbReference>
<evidence type="ECO:0000313" key="3">
    <source>
        <dbReference type="Proteomes" id="UP000828390"/>
    </source>
</evidence>
<proteinExistence type="predicted"/>